<name>A0A914UN66_9BILA</name>
<sequence length="110" mass="11461">MIGVVRQQQAGSAVDVDDGPPRWLNECASLRHSAASACCCSFHRANKKSLVHRWGVGSGDGELELHAVGGGRRAIQRCRRVLAPAAIGLSAPVADGAREGNKSSGDISTN</sequence>
<organism evidence="1 2">
    <name type="scientific">Plectus sambesii</name>
    <dbReference type="NCBI Taxonomy" id="2011161"/>
    <lineage>
        <taxon>Eukaryota</taxon>
        <taxon>Metazoa</taxon>
        <taxon>Ecdysozoa</taxon>
        <taxon>Nematoda</taxon>
        <taxon>Chromadorea</taxon>
        <taxon>Plectida</taxon>
        <taxon>Plectina</taxon>
        <taxon>Plectoidea</taxon>
        <taxon>Plectidae</taxon>
        <taxon>Plectus</taxon>
    </lineage>
</organism>
<dbReference type="AlphaFoldDB" id="A0A914UN66"/>
<evidence type="ECO:0000313" key="2">
    <source>
        <dbReference type="WBParaSite" id="PSAMB.scaffold112size77602.g2065.t1"/>
    </source>
</evidence>
<protein>
    <submittedName>
        <fullName evidence="2">Uncharacterized protein</fullName>
    </submittedName>
</protein>
<proteinExistence type="predicted"/>
<evidence type="ECO:0000313" key="1">
    <source>
        <dbReference type="Proteomes" id="UP000887566"/>
    </source>
</evidence>
<reference evidence="2" key="1">
    <citation type="submission" date="2022-11" db="UniProtKB">
        <authorList>
            <consortium name="WormBaseParasite"/>
        </authorList>
    </citation>
    <scope>IDENTIFICATION</scope>
</reference>
<accession>A0A914UN66</accession>
<dbReference type="WBParaSite" id="PSAMB.scaffold112size77602.g2065.t1">
    <property type="protein sequence ID" value="PSAMB.scaffold112size77602.g2065.t1"/>
    <property type="gene ID" value="PSAMB.scaffold112size77602.g2065"/>
</dbReference>
<keyword evidence="1" id="KW-1185">Reference proteome</keyword>
<dbReference type="Proteomes" id="UP000887566">
    <property type="component" value="Unplaced"/>
</dbReference>